<dbReference type="HOGENOM" id="CLU_065511_0_0_2"/>
<reference evidence="2 3" key="1">
    <citation type="submission" date="2010-06" db="EMBL/GenBank/DDBJ databases">
        <title>Complete sequence chromosome of Methanohalobium evestigatum Z-7303.</title>
        <authorList>
            <consortium name="US DOE Joint Genome Institute"/>
            <person name="Lucas S."/>
            <person name="Copeland A."/>
            <person name="Lapidus A."/>
            <person name="Cheng J.-F."/>
            <person name="Bruce D."/>
            <person name="Goodwin L."/>
            <person name="Pitluck S."/>
            <person name="Saunders E."/>
            <person name="Detter J.C."/>
            <person name="Han C."/>
            <person name="Tapia R."/>
            <person name="Land M."/>
            <person name="Hauser L."/>
            <person name="Kyrpides N."/>
            <person name="Mikhailova N."/>
            <person name="Sieprawska-Lupa M."/>
            <person name="Whitman W.B."/>
            <person name="Anderson I."/>
            <person name="Woyke T."/>
        </authorList>
    </citation>
    <scope>NUCLEOTIDE SEQUENCE [LARGE SCALE GENOMIC DNA]</scope>
    <source>
        <strain evidence="3">ATCC BAA-1072 / DSM 3721 / NBRC 107634 / OCM 161 / Z-7303</strain>
    </source>
</reference>
<evidence type="ECO:0000259" key="1">
    <source>
        <dbReference type="Pfam" id="PF22641"/>
    </source>
</evidence>
<keyword evidence="3" id="KW-1185">Reference proteome</keyword>
<proteinExistence type="predicted"/>
<dbReference type="InterPro" id="IPR053870">
    <property type="entry name" value="TiaS-like_TCKD"/>
</dbReference>
<dbReference type="PANTHER" id="PTHR40705">
    <property type="entry name" value="TRNA(ILE2) 2-AGMATINYLCYTIDINE SYNTHETASE TIAS"/>
    <property type="match status" value="1"/>
</dbReference>
<dbReference type="EMBL" id="CP002069">
    <property type="protein sequence ID" value="ADI73488.1"/>
    <property type="molecule type" value="Genomic_DNA"/>
</dbReference>
<dbReference type="Pfam" id="PF22641">
    <property type="entry name" value="TiaS_TCKD"/>
    <property type="match status" value="1"/>
</dbReference>
<dbReference type="GeneID" id="9346201"/>
<dbReference type="STRING" id="644295.Metev_0579"/>
<accession>D7E8E6</accession>
<dbReference type="OrthoDB" id="52716at2157"/>
<dbReference type="KEGG" id="mev:Metev_0579"/>
<evidence type="ECO:0000313" key="3">
    <source>
        <dbReference type="Proteomes" id="UP000000391"/>
    </source>
</evidence>
<dbReference type="InterPro" id="IPR017674">
    <property type="entry name" value="Methan_mark_11"/>
</dbReference>
<dbReference type="NCBIfam" id="TIGR03280">
    <property type="entry name" value="methan_mark_11"/>
    <property type="match status" value="1"/>
</dbReference>
<dbReference type="PANTHER" id="PTHR40705:SF2">
    <property type="entry name" value="DUF1743 DOMAIN-CONTAINING PROTEIN"/>
    <property type="match status" value="1"/>
</dbReference>
<protein>
    <submittedName>
        <fullName evidence="2">Methanogenesis marker protein 11</fullName>
    </submittedName>
</protein>
<dbReference type="RefSeq" id="WP_013194056.1">
    <property type="nucleotide sequence ID" value="NC_014253.1"/>
</dbReference>
<sequence>MRDIELEQPYTISYKGIYVVCDRNNRYAEIIEHPRCYGGASWARYHYSNSPLILQVNTIGDMTRYYTKIGTSNLELKPSAFAAGIESVTVKNDKVEITYAGLGGGGVGATKCRAYADGVISYDITESGGGRSAKGKIIVPRRERLIIGIDDTDTKEKGATWTLTHNIADALNCSESVYLSHSIVQLYPVSSKTQNCVSTVLEFGCVDENAKNKILQEIKSALLKYSVSDKTGMVAFSGFDAVDIYNYSKMCRSGEVSKDFAMQYAREHGVEIWLDGEGVIGALAALPWFAKPDESIKLDTGLQ</sequence>
<dbReference type="AlphaFoldDB" id="D7E8E6"/>
<dbReference type="Gene3D" id="3.30.70.2200">
    <property type="match status" value="1"/>
</dbReference>
<gene>
    <name evidence="2" type="ordered locus">Metev_0579</name>
</gene>
<dbReference type="Proteomes" id="UP000000391">
    <property type="component" value="Chromosome"/>
</dbReference>
<organism evidence="2 3">
    <name type="scientific">Methanohalobium evestigatum (strain ATCC BAA-1072 / DSM 3721 / NBRC 107634 / OCM 161 / Z-7303)</name>
    <dbReference type="NCBI Taxonomy" id="644295"/>
    <lineage>
        <taxon>Archaea</taxon>
        <taxon>Methanobacteriati</taxon>
        <taxon>Methanobacteriota</taxon>
        <taxon>Stenosarchaea group</taxon>
        <taxon>Methanomicrobia</taxon>
        <taxon>Methanosarcinales</taxon>
        <taxon>Methanosarcinaceae</taxon>
        <taxon>Methanohalobium</taxon>
    </lineage>
</organism>
<feature type="domain" description="TiaS-like TCKD" evidence="1">
    <location>
        <begin position="146"/>
        <end position="205"/>
    </location>
</feature>
<evidence type="ECO:0000313" key="2">
    <source>
        <dbReference type="EMBL" id="ADI73488.1"/>
    </source>
</evidence>
<name>D7E8E6_METEZ</name>